<keyword evidence="3" id="KW-1185">Reference proteome</keyword>
<evidence type="ECO:0000313" key="2">
    <source>
        <dbReference type="EMBL" id="KAK4772438.1"/>
    </source>
</evidence>
<reference evidence="2 3" key="1">
    <citation type="journal article" date="2023" name="Hortic Res">
        <title>Pangenome of water caltrop reveals structural variations and asymmetric subgenome divergence after allopolyploidization.</title>
        <authorList>
            <person name="Zhang X."/>
            <person name="Chen Y."/>
            <person name="Wang L."/>
            <person name="Yuan Y."/>
            <person name="Fang M."/>
            <person name="Shi L."/>
            <person name="Lu R."/>
            <person name="Comes H.P."/>
            <person name="Ma Y."/>
            <person name="Chen Y."/>
            <person name="Huang G."/>
            <person name="Zhou Y."/>
            <person name="Zheng Z."/>
            <person name="Qiu Y."/>
        </authorList>
    </citation>
    <scope>NUCLEOTIDE SEQUENCE [LARGE SCALE GENOMIC DNA]</scope>
    <source>
        <strain evidence="2">F231</strain>
    </source>
</reference>
<sequence length="138" mass="15885">METTNHSDFDSKFLLKPARKIRWSVQENDIHAASANTVHGGDIILMSESDVQTYNAAISYPGIRLISFQSHESKQSLCKLLRSKEEETNEVPQCPVRFKQTKDEDWLFSLGSDKEKKTHAHDIEKTHAQNKETVERDR</sequence>
<dbReference type="AlphaFoldDB" id="A0AAN7KMW7"/>
<feature type="compositionally biased region" description="Basic and acidic residues" evidence="1">
    <location>
        <begin position="112"/>
        <end position="138"/>
    </location>
</feature>
<comment type="caution">
    <text evidence="2">The sequence shown here is derived from an EMBL/GenBank/DDBJ whole genome shotgun (WGS) entry which is preliminary data.</text>
</comment>
<dbReference type="EMBL" id="JAXQNO010000020">
    <property type="protein sequence ID" value="KAK4772438.1"/>
    <property type="molecule type" value="Genomic_DNA"/>
</dbReference>
<evidence type="ECO:0000256" key="1">
    <source>
        <dbReference type="SAM" id="MobiDB-lite"/>
    </source>
</evidence>
<protein>
    <submittedName>
        <fullName evidence="2">Uncharacterized protein</fullName>
    </submittedName>
</protein>
<dbReference type="Proteomes" id="UP001346149">
    <property type="component" value="Unassembled WGS sequence"/>
</dbReference>
<proteinExistence type="predicted"/>
<accession>A0AAN7KMW7</accession>
<gene>
    <name evidence="2" type="ORF">SAY86_014213</name>
</gene>
<evidence type="ECO:0000313" key="3">
    <source>
        <dbReference type="Proteomes" id="UP001346149"/>
    </source>
</evidence>
<organism evidence="2 3">
    <name type="scientific">Trapa natans</name>
    <name type="common">Water chestnut</name>
    <dbReference type="NCBI Taxonomy" id="22666"/>
    <lineage>
        <taxon>Eukaryota</taxon>
        <taxon>Viridiplantae</taxon>
        <taxon>Streptophyta</taxon>
        <taxon>Embryophyta</taxon>
        <taxon>Tracheophyta</taxon>
        <taxon>Spermatophyta</taxon>
        <taxon>Magnoliopsida</taxon>
        <taxon>eudicotyledons</taxon>
        <taxon>Gunneridae</taxon>
        <taxon>Pentapetalae</taxon>
        <taxon>rosids</taxon>
        <taxon>malvids</taxon>
        <taxon>Myrtales</taxon>
        <taxon>Lythraceae</taxon>
        <taxon>Trapa</taxon>
    </lineage>
</organism>
<name>A0AAN7KMW7_TRANT</name>
<feature type="region of interest" description="Disordered" evidence="1">
    <location>
        <begin position="111"/>
        <end position="138"/>
    </location>
</feature>